<keyword evidence="6 11" id="KW-0812">Transmembrane</keyword>
<dbReference type="Proteomes" id="UP000559809">
    <property type="component" value="Unassembled WGS sequence"/>
</dbReference>
<proteinExistence type="predicted"/>
<dbReference type="Pfam" id="PF02518">
    <property type="entry name" value="HATPase_c"/>
    <property type="match status" value="1"/>
</dbReference>
<dbReference type="InterPro" id="IPR004358">
    <property type="entry name" value="Sig_transdc_His_kin-like_C"/>
</dbReference>
<name>A0A853G0L1_9BURK</name>
<dbReference type="InterPro" id="IPR050428">
    <property type="entry name" value="TCS_sensor_his_kinase"/>
</dbReference>
<comment type="subcellular location">
    <subcellularLocation>
        <location evidence="2">Membrane</location>
    </subcellularLocation>
</comment>
<dbReference type="InterPro" id="IPR005467">
    <property type="entry name" value="His_kinase_dom"/>
</dbReference>
<sequence>MRRWPLLNSLRLRLLLGTLVWVLLAVLATGWALDGLFRQHIRAQFRAELGMHLDQLIAAVDFDAAGRPAVPAALSDPRFDKPYSGLYWQVDLLGGPERPGAAGALRSRSLWDQALDARAAPDGNERLYFDVAGPNGARLSMVSQIVHPAEEAAPVMRLMVAADQAAMAEPIERFMRMLTLSLGVLAVGLMLAAVGQVFLGLRPLGRLRRELAALRQGKKPQIEGVFPTELQPLVDDFNGVLSLNAEVVSRARAQAGNLAHALKTPLSVLSNAVAGDDTALGRLVDEQVGMARRQVDHHLMRARAAAAMQASGLRTLVDEPLRGLLRVMEKLYADKGLDLALAPCPPGLAFRGEEQDLQEMLGNVLDNACKWARRRIVIGVGADGRYLRFTVDDDGPGLPQDGYEAVFQRGVRADEQAPGSGLGLAIVKDLAGLYGGDVAASQSDLGGLRIVLRLPRID</sequence>
<dbReference type="PRINTS" id="PR00344">
    <property type="entry name" value="BCTRLSENSOR"/>
</dbReference>
<evidence type="ECO:0000256" key="1">
    <source>
        <dbReference type="ARBA" id="ARBA00000085"/>
    </source>
</evidence>
<dbReference type="EC" id="2.7.13.3" evidence="3"/>
<dbReference type="Gene3D" id="3.30.565.10">
    <property type="entry name" value="Histidine kinase-like ATPase, C-terminal domain"/>
    <property type="match status" value="1"/>
</dbReference>
<comment type="catalytic activity">
    <reaction evidence="1">
        <text>ATP + protein L-histidine = ADP + protein N-phospho-L-histidine.</text>
        <dbReference type="EC" id="2.7.13.3"/>
    </reaction>
</comment>
<dbReference type="GO" id="GO:0000160">
    <property type="term" value="P:phosphorelay signal transduction system"/>
    <property type="evidence" value="ECO:0007669"/>
    <property type="project" value="UniProtKB-KW"/>
</dbReference>
<evidence type="ECO:0000313" key="15">
    <source>
        <dbReference type="Proteomes" id="UP000559809"/>
    </source>
</evidence>
<dbReference type="InterPro" id="IPR003594">
    <property type="entry name" value="HATPase_dom"/>
</dbReference>
<evidence type="ECO:0000256" key="9">
    <source>
        <dbReference type="ARBA" id="ARBA00023012"/>
    </source>
</evidence>
<evidence type="ECO:0000256" key="5">
    <source>
        <dbReference type="ARBA" id="ARBA00022679"/>
    </source>
</evidence>
<evidence type="ECO:0000313" key="14">
    <source>
        <dbReference type="EMBL" id="NYT48600.1"/>
    </source>
</evidence>
<protein>
    <recommendedName>
        <fullName evidence="3">histidine kinase</fullName>
        <ecNumber evidence="3">2.7.13.3</ecNumber>
    </recommendedName>
</protein>
<dbReference type="GO" id="GO:0005886">
    <property type="term" value="C:plasma membrane"/>
    <property type="evidence" value="ECO:0007669"/>
    <property type="project" value="TreeGrafter"/>
</dbReference>
<keyword evidence="15" id="KW-1185">Reference proteome</keyword>
<reference evidence="14 15" key="1">
    <citation type="submission" date="2020-07" db="EMBL/GenBank/DDBJ databases">
        <title>Taxonomic revisions and descriptions of new bacterial species based on genomic comparisons in the high-G+C-content subgroup of the family Alcaligenaceae.</title>
        <authorList>
            <person name="Szabo A."/>
            <person name="Felfoldi T."/>
        </authorList>
    </citation>
    <scope>NUCLEOTIDE SEQUENCE [LARGE SCALE GENOMIC DNA]</scope>
    <source>
        <strain evidence="14 15">LMG 24012</strain>
    </source>
</reference>
<evidence type="ECO:0000259" key="13">
    <source>
        <dbReference type="PROSITE" id="PS50885"/>
    </source>
</evidence>
<dbReference type="PANTHER" id="PTHR45436:SF5">
    <property type="entry name" value="SENSOR HISTIDINE KINASE TRCS"/>
    <property type="match status" value="1"/>
</dbReference>
<dbReference type="SMART" id="SM00387">
    <property type="entry name" value="HATPase_c"/>
    <property type="match status" value="1"/>
</dbReference>
<organism evidence="14 15">
    <name type="scientific">Parapusillimonas granuli</name>
    <dbReference type="NCBI Taxonomy" id="380911"/>
    <lineage>
        <taxon>Bacteria</taxon>
        <taxon>Pseudomonadati</taxon>
        <taxon>Pseudomonadota</taxon>
        <taxon>Betaproteobacteria</taxon>
        <taxon>Burkholderiales</taxon>
        <taxon>Alcaligenaceae</taxon>
        <taxon>Parapusillimonas</taxon>
    </lineage>
</organism>
<evidence type="ECO:0000259" key="12">
    <source>
        <dbReference type="PROSITE" id="PS50109"/>
    </source>
</evidence>
<gene>
    <name evidence="14" type="ORF">H0A72_04685</name>
</gene>
<feature type="domain" description="HAMP" evidence="13">
    <location>
        <begin position="198"/>
        <end position="249"/>
    </location>
</feature>
<evidence type="ECO:0000256" key="8">
    <source>
        <dbReference type="ARBA" id="ARBA00022989"/>
    </source>
</evidence>
<accession>A0A853G0L1</accession>
<feature type="domain" description="Histidine kinase" evidence="12">
    <location>
        <begin position="257"/>
        <end position="458"/>
    </location>
</feature>
<dbReference type="InterPro" id="IPR003660">
    <property type="entry name" value="HAMP_dom"/>
</dbReference>
<evidence type="ECO:0000256" key="6">
    <source>
        <dbReference type="ARBA" id="ARBA00022692"/>
    </source>
</evidence>
<evidence type="ECO:0000256" key="3">
    <source>
        <dbReference type="ARBA" id="ARBA00012438"/>
    </source>
</evidence>
<keyword evidence="5" id="KW-0808">Transferase</keyword>
<dbReference type="InterPro" id="IPR036890">
    <property type="entry name" value="HATPase_C_sf"/>
</dbReference>
<keyword evidence="10 11" id="KW-0472">Membrane</keyword>
<evidence type="ECO:0000256" key="2">
    <source>
        <dbReference type="ARBA" id="ARBA00004370"/>
    </source>
</evidence>
<comment type="caution">
    <text evidence="14">The sequence shown here is derived from an EMBL/GenBank/DDBJ whole genome shotgun (WGS) entry which is preliminary data.</text>
</comment>
<evidence type="ECO:0000256" key="11">
    <source>
        <dbReference type="SAM" id="Phobius"/>
    </source>
</evidence>
<dbReference type="AlphaFoldDB" id="A0A853G0L1"/>
<evidence type="ECO:0000256" key="7">
    <source>
        <dbReference type="ARBA" id="ARBA00022777"/>
    </source>
</evidence>
<dbReference type="PANTHER" id="PTHR45436">
    <property type="entry name" value="SENSOR HISTIDINE KINASE YKOH"/>
    <property type="match status" value="1"/>
</dbReference>
<evidence type="ECO:0000256" key="10">
    <source>
        <dbReference type="ARBA" id="ARBA00023136"/>
    </source>
</evidence>
<keyword evidence="7 14" id="KW-0418">Kinase</keyword>
<dbReference type="PROSITE" id="PS50885">
    <property type="entry name" value="HAMP"/>
    <property type="match status" value="1"/>
</dbReference>
<keyword evidence="9" id="KW-0902">Two-component regulatory system</keyword>
<dbReference type="PROSITE" id="PS50109">
    <property type="entry name" value="HIS_KIN"/>
    <property type="match status" value="1"/>
</dbReference>
<keyword evidence="4" id="KW-0597">Phosphoprotein</keyword>
<evidence type="ECO:0000256" key="4">
    <source>
        <dbReference type="ARBA" id="ARBA00022553"/>
    </source>
</evidence>
<keyword evidence="8 11" id="KW-1133">Transmembrane helix</keyword>
<dbReference type="GO" id="GO:0004673">
    <property type="term" value="F:protein histidine kinase activity"/>
    <property type="evidence" value="ECO:0007669"/>
    <property type="project" value="UniProtKB-EC"/>
</dbReference>
<feature type="transmembrane region" description="Helical" evidence="11">
    <location>
        <begin position="177"/>
        <end position="201"/>
    </location>
</feature>
<dbReference type="EMBL" id="JACCEM010000002">
    <property type="protein sequence ID" value="NYT48600.1"/>
    <property type="molecule type" value="Genomic_DNA"/>
</dbReference>
<dbReference type="SUPFAM" id="SSF55874">
    <property type="entry name" value="ATPase domain of HSP90 chaperone/DNA topoisomerase II/histidine kinase"/>
    <property type="match status" value="1"/>
</dbReference>